<evidence type="ECO:0000256" key="1">
    <source>
        <dbReference type="SAM" id="SignalP"/>
    </source>
</evidence>
<reference evidence="2" key="1">
    <citation type="submission" date="2019-11" db="EMBL/GenBank/DDBJ databases">
        <authorList>
            <person name="Liu Y."/>
            <person name="Hou J."/>
            <person name="Li T.-Q."/>
            <person name="Guan C.-H."/>
            <person name="Wu X."/>
            <person name="Wu H.-Z."/>
            <person name="Ling F."/>
            <person name="Zhang R."/>
            <person name="Shi X.-G."/>
            <person name="Ren J.-P."/>
            <person name="Chen E.-F."/>
            <person name="Sun J.-M."/>
        </authorList>
    </citation>
    <scope>NUCLEOTIDE SEQUENCE</scope>
    <source>
        <strain evidence="2">Adult_tree_wgs_1</strain>
        <tissue evidence="2">Leaves</tissue>
    </source>
</reference>
<name>A0A834HD29_RHOSS</name>
<dbReference type="Proteomes" id="UP000626092">
    <property type="component" value="Unassembled WGS sequence"/>
</dbReference>
<protein>
    <submittedName>
        <fullName evidence="2">Uncharacterized protein</fullName>
    </submittedName>
</protein>
<dbReference type="OrthoDB" id="976687at2759"/>
<proteinExistence type="predicted"/>
<dbReference type="AlphaFoldDB" id="A0A834HD29"/>
<evidence type="ECO:0000313" key="3">
    <source>
        <dbReference type="Proteomes" id="UP000626092"/>
    </source>
</evidence>
<dbReference type="PANTHER" id="PTHR33592">
    <property type="entry name" value="TRANSMEMBRANE PROTEIN"/>
    <property type="match status" value="1"/>
</dbReference>
<sequence length="107" mass="11366">MRVPITIVLSILLVLLIQQPCKASRVLYEDGEKMVVKNKGDMLILESLQRAPVPPSGSSGCTNIPGGGGPSCLAAQEMNFAGDAANFHRASAYPHLVVPLGIARNQR</sequence>
<accession>A0A834HD29</accession>
<keyword evidence="1" id="KW-0732">Signal</keyword>
<dbReference type="EMBL" id="WJXA01000004">
    <property type="protein sequence ID" value="KAF7145900.1"/>
    <property type="molecule type" value="Genomic_DNA"/>
</dbReference>
<dbReference type="PANTHER" id="PTHR33592:SF5">
    <property type="entry name" value="TRANSMEMBRANE PROTEIN"/>
    <property type="match status" value="1"/>
</dbReference>
<organism evidence="2 3">
    <name type="scientific">Rhododendron simsii</name>
    <name type="common">Sims's rhododendron</name>
    <dbReference type="NCBI Taxonomy" id="118357"/>
    <lineage>
        <taxon>Eukaryota</taxon>
        <taxon>Viridiplantae</taxon>
        <taxon>Streptophyta</taxon>
        <taxon>Embryophyta</taxon>
        <taxon>Tracheophyta</taxon>
        <taxon>Spermatophyta</taxon>
        <taxon>Magnoliopsida</taxon>
        <taxon>eudicotyledons</taxon>
        <taxon>Gunneridae</taxon>
        <taxon>Pentapetalae</taxon>
        <taxon>asterids</taxon>
        <taxon>Ericales</taxon>
        <taxon>Ericaceae</taxon>
        <taxon>Ericoideae</taxon>
        <taxon>Rhodoreae</taxon>
        <taxon>Rhododendron</taxon>
    </lineage>
</organism>
<feature type="signal peptide" evidence="1">
    <location>
        <begin position="1"/>
        <end position="23"/>
    </location>
</feature>
<keyword evidence="3" id="KW-1185">Reference proteome</keyword>
<feature type="chain" id="PRO_5032883263" evidence="1">
    <location>
        <begin position="24"/>
        <end position="107"/>
    </location>
</feature>
<comment type="caution">
    <text evidence="2">The sequence shown here is derived from an EMBL/GenBank/DDBJ whole genome shotgun (WGS) entry which is preliminary data.</text>
</comment>
<gene>
    <name evidence="2" type="ORF">RHSIM_Rhsim04G0189300</name>
</gene>
<evidence type="ECO:0000313" key="2">
    <source>
        <dbReference type="EMBL" id="KAF7145900.1"/>
    </source>
</evidence>